<protein>
    <submittedName>
        <fullName evidence="2">Uncharacterized protein</fullName>
    </submittedName>
</protein>
<comment type="caution">
    <text evidence="2">The sequence shown here is derived from an EMBL/GenBank/DDBJ whole genome shotgun (WGS) entry which is preliminary data.</text>
</comment>
<dbReference type="AlphaFoldDB" id="A0AAW0FIW7"/>
<dbReference type="EMBL" id="JASBNA010000065">
    <property type="protein sequence ID" value="KAK7678904.1"/>
    <property type="molecule type" value="Genomic_DNA"/>
</dbReference>
<organism evidence="2 3">
    <name type="scientific">Cerrena zonata</name>
    <dbReference type="NCBI Taxonomy" id="2478898"/>
    <lineage>
        <taxon>Eukaryota</taxon>
        <taxon>Fungi</taxon>
        <taxon>Dikarya</taxon>
        <taxon>Basidiomycota</taxon>
        <taxon>Agaricomycotina</taxon>
        <taxon>Agaricomycetes</taxon>
        <taxon>Polyporales</taxon>
        <taxon>Cerrenaceae</taxon>
        <taxon>Cerrena</taxon>
    </lineage>
</organism>
<dbReference type="Proteomes" id="UP001385951">
    <property type="component" value="Unassembled WGS sequence"/>
</dbReference>
<accession>A0AAW0FIW7</accession>
<keyword evidence="3" id="KW-1185">Reference proteome</keyword>
<reference evidence="2 3" key="1">
    <citation type="submission" date="2022-09" db="EMBL/GenBank/DDBJ databases">
        <authorList>
            <person name="Palmer J.M."/>
        </authorList>
    </citation>
    <scope>NUCLEOTIDE SEQUENCE [LARGE SCALE GENOMIC DNA]</scope>
    <source>
        <strain evidence="2 3">DSM 7382</strain>
    </source>
</reference>
<feature type="compositionally biased region" description="Low complexity" evidence="1">
    <location>
        <begin position="63"/>
        <end position="83"/>
    </location>
</feature>
<proteinExistence type="predicted"/>
<gene>
    <name evidence="2" type="ORF">QCA50_018044</name>
</gene>
<sequence>MNTSPEYGTVWRHSKYWLEESNTVILRVEDTLYRIDPAFLKKASEFWESLFTLPSPRNTAEGSVGVSSNVSVKNSRSNSTQEG</sequence>
<evidence type="ECO:0000313" key="2">
    <source>
        <dbReference type="EMBL" id="KAK7678904.1"/>
    </source>
</evidence>
<feature type="region of interest" description="Disordered" evidence="1">
    <location>
        <begin position="56"/>
        <end position="83"/>
    </location>
</feature>
<name>A0AAW0FIW7_9APHY</name>
<evidence type="ECO:0000313" key="3">
    <source>
        <dbReference type="Proteomes" id="UP001385951"/>
    </source>
</evidence>
<evidence type="ECO:0000256" key="1">
    <source>
        <dbReference type="SAM" id="MobiDB-lite"/>
    </source>
</evidence>